<keyword evidence="2" id="KW-1185">Reference proteome</keyword>
<organism evidence="1 2">
    <name type="scientific">Mycteria americana</name>
    <name type="common">Wood stork</name>
    <dbReference type="NCBI Taxonomy" id="33587"/>
    <lineage>
        <taxon>Eukaryota</taxon>
        <taxon>Metazoa</taxon>
        <taxon>Chordata</taxon>
        <taxon>Craniata</taxon>
        <taxon>Vertebrata</taxon>
        <taxon>Euteleostomi</taxon>
        <taxon>Archelosauria</taxon>
        <taxon>Archosauria</taxon>
        <taxon>Dinosauria</taxon>
        <taxon>Saurischia</taxon>
        <taxon>Theropoda</taxon>
        <taxon>Coelurosauria</taxon>
        <taxon>Aves</taxon>
        <taxon>Neognathae</taxon>
        <taxon>Neoaves</taxon>
        <taxon>Aequornithes</taxon>
        <taxon>Ciconiiformes</taxon>
        <taxon>Ciconiidae</taxon>
        <taxon>Mycteria</taxon>
    </lineage>
</organism>
<dbReference type="PANTHER" id="PTHR33332">
    <property type="entry name" value="REVERSE TRANSCRIPTASE DOMAIN-CONTAINING PROTEIN"/>
    <property type="match status" value="1"/>
</dbReference>
<accession>A0AAN7NUM7</accession>
<evidence type="ECO:0000313" key="1">
    <source>
        <dbReference type="EMBL" id="KAK4830784.1"/>
    </source>
</evidence>
<dbReference type="Proteomes" id="UP001333110">
    <property type="component" value="Unassembled WGS sequence"/>
</dbReference>
<proteinExistence type="predicted"/>
<comment type="caution">
    <text evidence="1">The sequence shown here is derived from an EMBL/GenBank/DDBJ whole genome shotgun (WGS) entry which is preliminary data.</text>
</comment>
<reference evidence="1 2" key="1">
    <citation type="journal article" date="2023" name="J. Hered.">
        <title>Chromosome-level genome of the wood stork (Mycteria americana) provides insight into avian chromosome evolution.</title>
        <authorList>
            <person name="Flamio R. Jr."/>
            <person name="Ramstad K.M."/>
        </authorList>
    </citation>
    <scope>NUCLEOTIDE SEQUENCE [LARGE SCALE GENOMIC DNA]</scope>
    <source>
        <strain evidence="1">JAX WOST 10</strain>
    </source>
</reference>
<gene>
    <name evidence="1" type="ORF">QYF61_013617</name>
</gene>
<sequence>MEEHPEHYRPVSFISLPGKVMEQIVLEATSRHMQDEKMTRNSQHEFSMSLTNPTAFYNEMMGCVGKGRVLHTLYADYSNAFDVISNCIFIVKLVRYGQVDSKVGRRLAERVITNVTSGAPQGRILGLRPFNIFISSLDKGIESADKYKIQSTVQHSGGSVCVYSEEPRYAEKWAATNLMKFNKGQCKVQPHAPLQTCKKDIDMMKQVHWRSTRTAGGWRTIDKEMLRELRLFSLKTTRLRGGLVNGHSFLKGGCTNSADLLAGAQYRGLRLDVCIRDNYMQTAEDPIPLLDRLLEAKEETSIFLGCNHTIGKPHNPKIAEHASNHLRSTQLIPADTDVQ</sequence>
<evidence type="ECO:0000313" key="2">
    <source>
        <dbReference type="Proteomes" id="UP001333110"/>
    </source>
</evidence>
<dbReference type="AlphaFoldDB" id="A0AAN7NUM7"/>
<name>A0AAN7NUM7_MYCAM</name>
<protein>
    <submittedName>
        <fullName evidence="1">Uncharacterized protein</fullName>
    </submittedName>
</protein>
<dbReference type="EMBL" id="JAUNZN010000001">
    <property type="protein sequence ID" value="KAK4830784.1"/>
    <property type="molecule type" value="Genomic_DNA"/>
</dbReference>